<dbReference type="Proteomes" id="UP000254330">
    <property type="component" value="Unassembled WGS sequence"/>
</dbReference>
<evidence type="ECO:0000313" key="11">
    <source>
        <dbReference type="Proteomes" id="UP000254330"/>
    </source>
</evidence>
<dbReference type="AlphaFoldDB" id="A0A8B4QB19"/>
<feature type="transmembrane region" description="Helical" evidence="8">
    <location>
        <begin position="189"/>
        <end position="207"/>
    </location>
</feature>
<reference evidence="9 11" key="1">
    <citation type="submission" date="2018-06" db="EMBL/GenBank/DDBJ databases">
        <authorList>
            <consortium name="Pathogen Informatics"/>
            <person name="Doyle S."/>
        </authorList>
    </citation>
    <scope>NUCLEOTIDE SEQUENCE [LARGE SCALE GENOMIC DNA]</scope>
    <source>
        <strain evidence="9 11">NCTC10597</strain>
    </source>
</reference>
<reference evidence="10 12" key="2">
    <citation type="submission" date="2019-03" db="EMBL/GenBank/DDBJ databases">
        <title>Genomic Encyclopedia of Type Strains, Phase IV (KMG-IV): sequencing the most valuable type-strain genomes for metagenomic binning, comparative biology and taxonomic classification.</title>
        <authorList>
            <person name="Goeker M."/>
        </authorList>
    </citation>
    <scope>NUCLEOTIDE SEQUENCE [LARGE SCALE GENOMIC DNA]</scope>
    <source>
        <strain evidence="10 12">DSM 20580</strain>
    </source>
</reference>
<evidence type="ECO:0000256" key="3">
    <source>
        <dbReference type="ARBA" id="ARBA00022448"/>
    </source>
</evidence>
<evidence type="ECO:0000313" key="10">
    <source>
        <dbReference type="EMBL" id="TDR41392.1"/>
    </source>
</evidence>
<dbReference type="EMBL" id="SNZG01000006">
    <property type="protein sequence ID" value="TDR41392.1"/>
    <property type="molecule type" value="Genomic_DNA"/>
</dbReference>
<keyword evidence="7 8" id="KW-0472">Membrane</keyword>
<dbReference type="EMBL" id="UGNP01000001">
    <property type="protein sequence ID" value="STX09897.1"/>
    <property type="molecule type" value="Genomic_DNA"/>
</dbReference>
<evidence type="ECO:0000256" key="1">
    <source>
        <dbReference type="ARBA" id="ARBA00004651"/>
    </source>
</evidence>
<dbReference type="GO" id="GO:1903785">
    <property type="term" value="P:L-valine transmembrane transport"/>
    <property type="evidence" value="ECO:0007669"/>
    <property type="project" value="TreeGrafter"/>
</dbReference>
<feature type="transmembrane region" description="Helical" evidence="8">
    <location>
        <begin position="71"/>
        <end position="91"/>
    </location>
</feature>
<name>A0A8B4QB19_9BACL</name>
<feature type="transmembrane region" description="Helical" evidence="8">
    <location>
        <begin position="137"/>
        <end position="157"/>
    </location>
</feature>
<proteinExistence type="inferred from homology"/>
<evidence type="ECO:0000256" key="7">
    <source>
        <dbReference type="ARBA" id="ARBA00023136"/>
    </source>
</evidence>
<evidence type="ECO:0000313" key="9">
    <source>
        <dbReference type="EMBL" id="STX09897.1"/>
    </source>
</evidence>
<comment type="subcellular location">
    <subcellularLocation>
        <location evidence="1">Cell membrane</location>
        <topology evidence="1">Multi-pass membrane protein</topology>
    </subcellularLocation>
</comment>
<sequence>MNSAQDTFKSGTIASFPTLFGYMSIGIAFGVVGVASNLSVLEITLLSILIYAGAAQFIFCGLYLVGTPMSVIIFTTFIVNLRHLLMALAIAPSFTKYSVLRNIGFGTLLTDESFGVAIAEKAKSNTLHGKWMDGLNVTAYLAWIAASIIGAFVGNWIPSPEKFGLDFALSAMFIALLVLTISASPKSKIMHYLKLIGVMVFVIYGLLYIFPSHLAVIVSTLIVATIGVVTERK</sequence>
<feature type="transmembrane region" description="Helical" evidence="8">
    <location>
        <begin position="20"/>
        <end position="38"/>
    </location>
</feature>
<dbReference type="PANTHER" id="PTHR34979:SF1">
    <property type="entry name" value="INNER MEMBRANE PROTEIN YGAZ"/>
    <property type="match status" value="1"/>
</dbReference>
<evidence type="ECO:0000256" key="2">
    <source>
        <dbReference type="ARBA" id="ARBA00010735"/>
    </source>
</evidence>
<feature type="transmembrane region" description="Helical" evidence="8">
    <location>
        <begin position="45"/>
        <end position="65"/>
    </location>
</feature>
<evidence type="ECO:0000256" key="8">
    <source>
        <dbReference type="SAM" id="Phobius"/>
    </source>
</evidence>
<keyword evidence="5 8" id="KW-0812">Transmembrane</keyword>
<dbReference type="PANTHER" id="PTHR34979">
    <property type="entry name" value="INNER MEMBRANE PROTEIN YGAZ"/>
    <property type="match status" value="1"/>
</dbReference>
<organism evidence="9 11">
    <name type="scientific">Kurthia zopfii</name>
    <dbReference type="NCBI Taxonomy" id="1650"/>
    <lineage>
        <taxon>Bacteria</taxon>
        <taxon>Bacillati</taxon>
        <taxon>Bacillota</taxon>
        <taxon>Bacilli</taxon>
        <taxon>Bacillales</taxon>
        <taxon>Caryophanaceae</taxon>
        <taxon>Kurthia</taxon>
    </lineage>
</organism>
<keyword evidence="6 8" id="KW-1133">Transmembrane helix</keyword>
<dbReference type="InterPro" id="IPR011606">
    <property type="entry name" value="Brnchd-chn_aa_trnsp_permease"/>
</dbReference>
<dbReference type="Proteomes" id="UP000294641">
    <property type="component" value="Unassembled WGS sequence"/>
</dbReference>
<comment type="similarity">
    <text evidence="2">Belongs to the AzlC family.</text>
</comment>
<dbReference type="OrthoDB" id="3177005at2"/>
<keyword evidence="3" id="KW-0813">Transport</keyword>
<protein>
    <submittedName>
        <fullName evidence="10">4-azaleucine resistance transporter AzlC</fullName>
    </submittedName>
    <submittedName>
        <fullName evidence="9">Inner membrane protein YgaZ</fullName>
    </submittedName>
</protein>
<comment type="caution">
    <text evidence="9">The sequence shown here is derived from an EMBL/GenBank/DDBJ whole genome shotgun (WGS) entry which is preliminary data.</text>
</comment>
<evidence type="ECO:0000256" key="4">
    <source>
        <dbReference type="ARBA" id="ARBA00022475"/>
    </source>
</evidence>
<keyword evidence="4" id="KW-1003">Cell membrane</keyword>
<dbReference type="GO" id="GO:0005886">
    <property type="term" value="C:plasma membrane"/>
    <property type="evidence" value="ECO:0007669"/>
    <property type="project" value="UniProtKB-SubCell"/>
</dbReference>
<evidence type="ECO:0000256" key="6">
    <source>
        <dbReference type="ARBA" id="ARBA00022989"/>
    </source>
</evidence>
<evidence type="ECO:0000313" key="12">
    <source>
        <dbReference type="Proteomes" id="UP000294641"/>
    </source>
</evidence>
<keyword evidence="12" id="KW-1185">Reference proteome</keyword>
<accession>A0A8B4QB19</accession>
<gene>
    <name evidence="9" type="primary">ygaZ</name>
    <name evidence="10" type="ORF">DFR61_10690</name>
    <name evidence="9" type="ORF">NCTC10597_01604</name>
</gene>
<evidence type="ECO:0000256" key="5">
    <source>
        <dbReference type="ARBA" id="ARBA00022692"/>
    </source>
</evidence>
<feature type="transmembrane region" description="Helical" evidence="8">
    <location>
        <begin position="163"/>
        <end position="182"/>
    </location>
</feature>
<dbReference type="RefSeq" id="WP_109348968.1">
    <property type="nucleotide sequence ID" value="NZ_BJUE01000003.1"/>
</dbReference>
<dbReference type="Pfam" id="PF03591">
    <property type="entry name" value="AzlC"/>
    <property type="match status" value="1"/>
</dbReference>